<feature type="transmembrane region" description="Helical" evidence="6">
    <location>
        <begin position="256"/>
        <end position="275"/>
    </location>
</feature>
<keyword evidence="3 6" id="KW-0812">Transmembrane</keyword>
<accession>A0ABQ6NI28</accession>
<feature type="transmembrane region" description="Helical" evidence="6">
    <location>
        <begin position="170"/>
        <end position="191"/>
    </location>
</feature>
<dbReference type="RefSeq" id="WP_317979411.1">
    <property type="nucleotide sequence ID" value="NZ_BTCL01000004.1"/>
</dbReference>
<evidence type="ECO:0000313" key="9">
    <source>
        <dbReference type="Proteomes" id="UP001285921"/>
    </source>
</evidence>
<evidence type="ECO:0000259" key="7">
    <source>
        <dbReference type="PROSITE" id="PS50850"/>
    </source>
</evidence>
<dbReference type="InterPro" id="IPR036259">
    <property type="entry name" value="MFS_trans_sf"/>
</dbReference>
<dbReference type="Gene3D" id="1.20.1250.20">
    <property type="entry name" value="MFS general substrate transporter like domains"/>
    <property type="match status" value="2"/>
</dbReference>
<gene>
    <name evidence="8" type="ORF">PghCCS26_15370</name>
</gene>
<reference evidence="8 9" key="1">
    <citation type="submission" date="2023-05" db="EMBL/GenBank/DDBJ databases">
        <title>Draft genome of Paenibacillus sp. CCS26.</title>
        <authorList>
            <person name="Akita H."/>
            <person name="Shinto Y."/>
            <person name="Kimura Z."/>
        </authorList>
    </citation>
    <scope>NUCLEOTIDE SEQUENCE [LARGE SCALE GENOMIC DNA]</scope>
    <source>
        <strain evidence="8 9">CCS26</strain>
    </source>
</reference>
<comment type="subcellular location">
    <subcellularLocation>
        <location evidence="1">Cell membrane</location>
        <topology evidence="1">Multi-pass membrane protein</topology>
    </subcellularLocation>
</comment>
<sequence>MEQISKIAKADLKKASGLLLALSIIFVAANLRAPITSVGPLVSYIRESTGISNSVAGLLTTVPLLAFTFMSPFAPQLARRYGVERVIFIALIFIGIGTLCRSISSSVALFGGTILIGLSIAVCNVLIPSLVKRDFSSKIGLMTGIYSVSMNLCGAFASGISVPLARDAGFGWQGALSCWLVLTAVGIVFWLPRMSQARQAAAAVSQVSTAAGEAKPWRSSLAWQVTLFMGLQSFIFYNLVAWLPEILNNRGMTDDTAGWMLSLIQFSMLPFTFVIPIIASRMKSQRILVIITTVLYLVGIGGLLLDGNGLVPLWSVFIGIAGAGSFSLAMLFFTLRTRTSHAAAQLSGMAQSVGYLLAAIGPLVFGILHDMTHHWTVSIGMLIAASLLIFIFGMGAARNRYVGDAQA</sequence>
<dbReference type="PANTHER" id="PTHR23523">
    <property type="match status" value="1"/>
</dbReference>
<name>A0ABQ6NI28_9BACL</name>
<feature type="transmembrane region" description="Helical" evidence="6">
    <location>
        <begin position="55"/>
        <end position="74"/>
    </location>
</feature>
<feature type="transmembrane region" description="Helical" evidence="6">
    <location>
        <begin position="353"/>
        <end position="369"/>
    </location>
</feature>
<feature type="transmembrane region" description="Helical" evidence="6">
    <location>
        <begin position="287"/>
        <end position="305"/>
    </location>
</feature>
<dbReference type="SUPFAM" id="SSF103473">
    <property type="entry name" value="MFS general substrate transporter"/>
    <property type="match status" value="1"/>
</dbReference>
<keyword evidence="2" id="KW-0813">Transport</keyword>
<feature type="transmembrane region" description="Helical" evidence="6">
    <location>
        <begin position="143"/>
        <end position="164"/>
    </location>
</feature>
<feature type="transmembrane region" description="Helical" evidence="6">
    <location>
        <begin position="110"/>
        <end position="131"/>
    </location>
</feature>
<dbReference type="Proteomes" id="UP001285921">
    <property type="component" value="Unassembled WGS sequence"/>
</dbReference>
<proteinExistence type="predicted"/>
<dbReference type="EMBL" id="BTCL01000004">
    <property type="protein sequence ID" value="GMK44409.1"/>
    <property type="molecule type" value="Genomic_DNA"/>
</dbReference>
<dbReference type="CDD" id="cd17339">
    <property type="entry name" value="MFS_NIMT_CynX_like"/>
    <property type="match status" value="1"/>
</dbReference>
<evidence type="ECO:0000256" key="3">
    <source>
        <dbReference type="ARBA" id="ARBA00022692"/>
    </source>
</evidence>
<dbReference type="InterPro" id="IPR052524">
    <property type="entry name" value="MFS_Cyanate_Porter"/>
</dbReference>
<feature type="transmembrane region" description="Helical" evidence="6">
    <location>
        <begin position="375"/>
        <end position="397"/>
    </location>
</feature>
<evidence type="ECO:0000256" key="2">
    <source>
        <dbReference type="ARBA" id="ARBA00022448"/>
    </source>
</evidence>
<dbReference type="InterPro" id="IPR020846">
    <property type="entry name" value="MFS_dom"/>
</dbReference>
<evidence type="ECO:0000256" key="1">
    <source>
        <dbReference type="ARBA" id="ARBA00004651"/>
    </source>
</evidence>
<keyword evidence="4 6" id="KW-1133">Transmembrane helix</keyword>
<feature type="transmembrane region" description="Helical" evidence="6">
    <location>
        <begin position="225"/>
        <end position="244"/>
    </location>
</feature>
<dbReference type="Pfam" id="PF07690">
    <property type="entry name" value="MFS_1"/>
    <property type="match status" value="1"/>
</dbReference>
<evidence type="ECO:0000256" key="6">
    <source>
        <dbReference type="SAM" id="Phobius"/>
    </source>
</evidence>
<comment type="caution">
    <text evidence="8">The sequence shown here is derived from an EMBL/GenBank/DDBJ whole genome shotgun (WGS) entry which is preliminary data.</text>
</comment>
<evidence type="ECO:0000313" key="8">
    <source>
        <dbReference type="EMBL" id="GMK44409.1"/>
    </source>
</evidence>
<feature type="transmembrane region" description="Helical" evidence="6">
    <location>
        <begin position="311"/>
        <end position="333"/>
    </location>
</feature>
<keyword evidence="5 6" id="KW-0472">Membrane</keyword>
<organism evidence="8 9">
    <name type="scientific">Paenibacillus glycanilyticus</name>
    <dbReference type="NCBI Taxonomy" id="126569"/>
    <lineage>
        <taxon>Bacteria</taxon>
        <taxon>Bacillati</taxon>
        <taxon>Bacillota</taxon>
        <taxon>Bacilli</taxon>
        <taxon>Bacillales</taxon>
        <taxon>Paenibacillaceae</taxon>
        <taxon>Paenibacillus</taxon>
    </lineage>
</organism>
<keyword evidence="9" id="KW-1185">Reference proteome</keyword>
<evidence type="ECO:0000256" key="4">
    <source>
        <dbReference type="ARBA" id="ARBA00022989"/>
    </source>
</evidence>
<dbReference type="InterPro" id="IPR011701">
    <property type="entry name" value="MFS"/>
</dbReference>
<feature type="transmembrane region" description="Helical" evidence="6">
    <location>
        <begin position="15"/>
        <end position="35"/>
    </location>
</feature>
<dbReference type="PANTHER" id="PTHR23523:SF2">
    <property type="entry name" value="2-NITROIMIDAZOLE TRANSPORTER"/>
    <property type="match status" value="1"/>
</dbReference>
<evidence type="ECO:0000256" key="5">
    <source>
        <dbReference type="ARBA" id="ARBA00023136"/>
    </source>
</evidence>
<protein>
    <submittedName>
        <fullName evidence="8">MFS transporter</fullName>
    </submittedName>
</protein>
<feature type="transmembrane region" description="Helical" evidence="6">
    <location>
        <begin position="86"/>
        <end position="104"/>
    </location>
</feature>
<dbReference type="PROSITE" id="PS50850">
    <property type="entry name" value="MFS"/>
    <property type="match status" value="1"/>
</dbReference>
<feature type="domain" description="Major facilitator superfamily (MFS) profile" evidence="7">
    <location>
        <begin position="18"/>
        <end position="398"/>
    </location>
</feature>